<evidence type="ECO:0000313" key="6">
    <source>
        <dbReference type="Proteomes" id="UP001214854"/>
    </source>
</evidence>
<dbReference type="PANTHER" id="PTHR28620">
    <property type="entry name" value="CENTROMERE PROTEIN V"/>
    <property type="match status" value="1"/>
</dbReference>
<dbReference type="PANTHER" id="PTHR28620:SF1">
    <property type="entry name" value="CENP-V_GFA DOMAIN-CONTAINING PROTEIN"/>
    <property type="match status" value="1"/>
</dbReference>
<dbReference type="RefSeq" id="WP_272746426.1">
    <property type="nucleotide sequence ID" value="NZ_JAQQKX010000001.1"/>
</dbReference>
<evidence type="ECO:0000259" key="4">
    <source>
        <dbReference type="PROSITE" id="PS51891"/>
    </source>
</evidence>
<evidence type="ECO:0000256" key="1">
    <source>
        <dbReference type="ARBA" id="ARBA00005495"/>
    </source>
</evidence>
<dbReference type="Gene3D" id="2.170.150.70">
    <property type="match status" value="1"/>
</dbReference>
<dbReference type="Pfam" id="PF04828">
    <property type="entry name" value="GFA"/>
    <property type="match status" value="1"/>
</dbReference>
<dbReference type="PROSITE" id="PS51891">
    <property type="entry name" value="CENP_V_GFA"/>
    <property type="match status" value="1"/>
</dbReference>
<evidence type="ECO:0000313" key="5">
    <source>
        <dbReference type="EMBL" id="MDC7681912.1"/>
    </source>
</evidence>
<dbReference type="Proteomes" id="UP001214854">
    <property type="component" value="Unassembled WGS sequence"/>
</dbReference>
<keyword evidence="2" id="KW-0479">Metal-binding</keyword>
<comment type="caution">
    <text evidence="5">The sequence shown here is derived from an EMBL/GenBank/DDBJ whole genome shotgun (WGS) entry which is preliminary data.</text>
</comment>
<dbReference type="InterPro" id="IPR006913">
    <property type="entry name" value="CENP-V/GFA"/>
</dbReference>
<proteinExistence type="inferred from homology"/>
<evidence type="ECO:0000256" key="3">
    <source>
        <dbReference type="ARBA" id="ARBA00022833"/>
    </source>
</evidence>
<dbReference type="InterPro" id="IPR052355">
    <property type="entry name" value="CENP-V-like"/>
</dbReference>
<sequence>MTLTATCHCGATRITLPRTPDSAHECNCSYCGRLGAVWAYFDPAEAVIESATHDRVYSASEGVNRHHFCAHCGNHTHGDSPDWSQAYHNDGTPKGEAGVVPAARTFMVNLRMVDGFDFDRLHIEKMDGKNNW</sequence>
<comment type="similarity">
    <text evidence="1">Belongs to the Gfa family.</text>
</comment>
<keyword evidence="6" id="KW-1185">Reference proteome</keyword>
<dbReference type="EMBL" id="JAQQKX010000001">
    <property type="protein sequence ID" value="MDC7681912.1"/>
    <property type="molecule type" value="Genomic_DNA"/>
</dbReference>
<organism evidence="5 6">
    <name type="scientific">Asticcacaulis aquaticus</name>
    <dbReference type="NCBI Taxonomy" id="2984212"/>
    <lineage>
        <taxon>Bacteria</taxon>
        <taxon>Pseudomonadati</taxon>
        <taxon>Pseudomonadota</taxon>
        <taxon>Alphaproteobacteria</taxon>
        <taxon>Caulobacterales</taxon>
        <taxon>Caulobacteraceae</taxon>
        <taxon>Asticcacaulis</taxon>
    </lineage>
</organism>
<dbReference type="InterPro" id="IPR011057">
    <property type="entry name" value="Mss4-like_sf"/>
</dbReference>
<dbReference type="SUPFAM" id="SSF51316">
    <property type="entry name" value="Mss4-like"/>
    <property type="match status" value="1"/>
</dbReference>
<gene>
    <name evidence="5" type="ORF">PQU92_01400</name>
</gene>
<name>A0ABT5HPD8_9CAUL</name>
<reference evidence="5 6" key="1">
    <citation type="submission" date="2023-01" db="EMBL/GenBank/DDBJ databases">
        <title>Novel species of the genus Asticcacaulis isolated from rivers.</title>
        <authorList>
            <person name="Lu H."/>
        </authorList>
    </citation>
    <scope>NUCLEOTIDE SEQUENCE [LARGE SCALE GENOMIC DNA]</scope>
    <source>
        <strain evidence="5 6">BYS171W</strain>
    </source>
</reference>
<accession>A0ABT5HPD8</accession>
<protein>
    <submittedName>
        <fullName evidence="5">Aldehyde-activating protein</fullName>
    </submittedName>
</protein>
<evidence type="ECO:0000256" key="2">
    <source>
        <dbReference type="ARBA" id="ARBA00022723"/>
    </source>
</evidence>
<keyword evidence="3" id="KW-0862">Zinc</keyword>
<feature type="domain" description="CENP-V/GFA" evidence="4">
    <location>
        <begin position="3"/>
        <end position="127"/>
    </location>
</feature>